<gene>
    <name evidence="3" type="ORF">ACFOSB_06865</name>
</gene>
<feature type="domain" description="HTH merR-type" evidence="2">
    <location>
        <begin position="8"/>
        <end position="74"/>
    </location>
</feature>
<dbReference type="EMBL" id="JBHRZG010000006">
    <property type="protein sequence ID" value="MFC3832576.1"/>
    <property type="molecule type" value="Genomic_DNA"/>
</dbReference>
<dbReference type="Gene3D" id="1.10.1660.10">
    <property type="match status" value="1"/>
</dbReference>
<keyword evidence="1" id="KW-0238">DNA-binding</keyword>
<dbReference type="Proteomes" id="UP001595803">
    <property type="component" value="Unassembled WGS sequence"/>
</dbReference>
<protein>
    <submittedName>
        <fullName evidence="3">MerR family transcriptional regulator</fullName>
    </submittedName>
</protein>
<dbReference type="Gene3D" id="3.20.80.10">
    <property type="entry name" value="Regulatory factor, effector binding domain"/>
    <property type="match status" value="1"/>
</dbReference>
<evidence type="ECO:0000256" key="1">
    <source>
        <dbReference type="ARBA" id="ARBA00023125"/>
    </source>
</evidence>
<dbReference type="RefSeq" id="WP_322474056.1">
    <property type="nucleotide sequence ID" value="NZ_JBHRZG010000006.1"/>
</dbReference>
<accession>A0ABV7Z8V1</accession>
<dbReference type="PANTHER" id="PTHR30204:SF97">
    <property type="entry name" value="MERR FAMILY REGULATORY PROTEIN"/>
    <property type="match status" value="1"/>
</dbReference>
<dbReference type="SUPFAM" id="SSF46955">
    <property type="entry name" value="Putative DNA-binding domain"/>
    <property type="match status" value="1"/>
</dbReference>
<dbReference type="InterPro" id="IPR009061">
    <property type="entry name" value="DNA-bd_dom_put_sf"/>
</dbReference>
<evidence type="ECO:0000259" key="2">
    <source>
        <dbReference type="PROSITE" id="PS50937"/>
    </source>
</evidence>
<dbReference type="InterPro" id="IPR047057">
    <property type="entry name" value="MerR_fam"/>
</dbReference>
<comment type="caution">
    <text evidence="3">The sequence shown here is derived from an EMBL/GenBank/DDBJ whole genome shotgun (WGS) entry which is preliminary data.</text>
</comment>
<dbReference type="Pfam" id="PF13411">
    <property type="entry name" value="MerR_1"/>
    <property type="match status" value="1"/>
</dbReference>
<dbReference type="SMART" id="SM00422">
    <property type="entry name" value="HTH_MERR"/>
    <property type="match status" value="1"/>
</dbReference>
<evidence type="ECO:0000313" key="3">
    <source>
        <dbReference type="EMBL" id="MFC3832576.1"/>
    </source>
</evidence>
<dbReference type="SUPFAM" id="SSF55136">
    <property type="entry name" value="Probable bacterial effector-binding domain"/>
    <property type="match status" value="1"/>
</dbReference>
<keyword evidence="4" id="KW-1185">Reference proteome</keyword>
<proteinExistence type="predicted"/>
<dbReference type="SMART" id="SM00871">
    <property type="entry name" value="AraC_E_bind"/>
    <property type="match status" value="1"/>
</dbReference>
<organism evidence="3 4">
    <name type="scientific">Deinococcus rufus</name>
    <dbReference type="NCBI Taxonomy" id="2136097"/>
    <lineage>
        <taxon>Bacteria</taxon>
        <taxon>Thermotogati</taxon>
        <taxon>Deinococcota</taxon>
        <taxon>Deinococci</taxon>
        <taxon>Deinococcales</taxon>
        <taxon>Deinococcaceae</taxon>
        <taxon>Deinococcus</taxon>
    </lineage>
</organism>
<dbReference type="PANTHER" id="PTHR30204">
    <property type="entry name" value="REDOX-CYCLING DRUG-SENSING TRANSCRIPTIONAL ACTIVATOR SOXR"/>
    <property type="match status" value="1"/>
</dbReference>
<name>A0ABV7Z8V1_9DEIO</name>
<reference evidence="4" key="1">
    <citation type="journal article" date="2019" name="Int. J. Syst. Evol. Microbiol.">
        <title>The Global Catalogue of Microorganisms (GCM) 10K type strain sequencing project: providing services to taxonomists for standard genome sequencing and annotation.</title>
        <authorList>
            <consortium name="The Broad Institute Genomics Platform"/>
            <consortium name="The Broad Institute Genome Sequencing Center for Infectious Disease"/>
            <person name="Wu L."/>
            <person name="Ma J."/>
        </authorList>
    </citation>
    <scope>NUCLEOTIDE SEQUENCE [LARGE SCALE GENOMIC DNA]</scope>
    <source>
        <strain evidence="4">CCTCC AB 2017081</strain>
    </source>
</reference>
<dbReference type="InterPro" id="IPR000551">
    <property type="entry name" value="MerR-type_HTH_dom"/>
</dbReference>
<sequence>MRDLIPSSRFAQLSRLSRKALRLYAEQGLLRPVHIDPGSGYHTYSLSQLEDARRISDLRALGMPLAAIRDALRVWNTPALGLHLAAHRDALHAQAQQVQAALEGLDALIARPAQPYAVQTKTVAPQRYLGTRGWCAPDSACALIAQAQARLEEARHRHLLDRGGAALAIYHDEREDAWDIEVCLPLGDGWPVDAWPGGIYHAELPGGEVAYTVHTGDCGGNHGMQGAYTALWHWLTQQGREPLGGPHEVYLFDETNTADPADYRTEVAWRLRP</sequence>
<dbReference type="InterPro" id="IPR011256">
    <property type="entry name" value="Reg_factor_effector_dom_sf"/>
</dbReference>
<dbReference type="InterPro" id="IPR010499">
    <property type="entry name" value="AraC_E-bd"/>
</dbReference>
<dbReference type="InterPro" id="IPR029442">
    <property type="entry name" value="GyrI-like"/>
</dbReference>
<dbReference type="Pfam" id="PF06445">
    <property type="entry name" value="GyrI-like"/>
    <property type="match status" value="1"/>
</dbReference>
<dbReference type="PROSITE" id="PS50937">
    <property type="entry name" value="HTH_MERR_2"/>
    <property type="match status" value="1"/>
</dbReference>
<evidence type="ECO:0000313" key="4">
    <source>
        <dbReference type="Proteomes" id="UP001595803"/>
    </source>
</evidence>